<keyword evidence="4 10" id="KW-1133">Transmembrane helix</keyword>
<keyword evidence="9" id="KW-0807">Transducer</keyword>
<dbReference type="Gene3D" id="1.20.1070.10">
    <property type="entry name" value="Rhodopsin 7-helix transmembrane proteins"/>
    <property type="match status" value="2"/>
</dbReference>
<reference evidence="12 13" key="1">
    <citation type="submission" date="2022-05" db="EMBL/GenBank/DDBJ databases">
        <authorList>
            <consortium name="Genoscope - CEA"/>
            <person name="William W."/>
        </authorList>
    </citation>
    <scope>NUCLEOTIDE SEQUENCE [LARGE SCALE GENOMIC DNA]</scope>
</reference>
<evidence type="ECO:0000256" key="8">
    <source>
        <dbReference type="ARBA" id="ARBA00023180"/>
    </source>
</evidence>
<keyword evidence="2" id="KW-1003">Cell membrane</keyword>
<dbReference type="InterPro" id="IPR000276">
    <property type="entry name" value="GPCR_Rhodpsn"/>
</dbReference>
<keyword evidence="13" id="KW-1185">Reference proteome</keyword>
<feature type="transmembrane region" description="Helical" evidence="10">
    <location>
        <begin position="53"/>
        <end position="72"/>
    </location>
</feature>
<dbReference type="EMBL" id="CALNXK010000341">
    <property type="protein sequence ID" value="CAH3183062.1"/>
    <property type="molecule type" value="Genomic_DNA"/>
</dbReference>
<dbReference type="PRINTS" id="PR00237">
    <property type="entry name" value="GPCRRHODOPSN"/>
</dbReference>
<proteinExistence type="predicted"/>
<evidence type="ECO:0000313" key="13">
    <source>
        <dbReference type="Proteomes" id="UP001159405"/>
    </source>
</evidence>
<evidence type="ECO:0000313" key="12">
    <source>
        <dbReference type="EMBL" id="CAH3183062.1"/>
    </source>
</evidence>
<evidence type="ECO:0000256" key="7">
    <source>
        <dbReference type="ARBA" id="ARBA00023170"/>
    </source>
</evidence>
<evidence type="ECO:0000256" key="2">
    <source>
        <dbReference type="ARBA" id="ARBA00022475"/>
    </source>
</evidence>
<comment type="caution">
    <text evidence="12">The sequence shown here is derived from an EMBL/GenBank/DDBJ whole genome shotgun (WGS) entry which is preliminary data.</text>
</comment>
<evidence type="ECO:0000256" key="3">
    <source>
        <dbReference type="ARBA" id="ARBA00022692"/>
    </source>
</evidence>
<comment type="subcellular location">
    <subcellularLocation>
        <location evidence="1">Cell membrane</location>
        <topology evidence="1">Multi-pass membrane protein</topology>
    </subcellularLocation>
</comment>
<feature type="transmembrane region" description="Helical" evidence="10">
    <location>
        <begin position="12"/>
        <end position="33"/>
    </location>
</feature>
<organism evidence="12 13">
    <name type="scientific">Porites lobata</name>
    <dbReference type="NCBI Taxonomy" id="104759"/>
    <lineage>
        <taxon>Eukaryota</taxon>
        <taxon>Metazoa</taxon>
        <taxon>Cnidaria</taxon>
        <taxon>Anthozoa</taxon>
        <taxon>Hexacorallia</taxon>
        <taxon>Scleractinia</taxon>
        <taxon>Fungiina</taxon>
        <taxon>Poritidae</taxon>
        <taxon>Porites</taxon>
    </lineage>
</organism>
<dbReference type="PANTHER" id="PTHR24246">
    <property type="entry name" value="OLFACTORY RECEPTOR AND ADENOSINE RECEPTOR"/>
    <property type="match status" value="1"/>
</dbReference>
<feature type="transmembrane region" description="Helical" evidence="10">
    <location>
        <begin position="469"/>
        <end position="491"/>
    </location>
</feature>
<feature type="transmembrane region" description="Helical" evidence="10">
    <location>
        <begin position="92"/>
        <end position="117"/>
    </location>
</feature>
<evidence type="ECO:0000259" key="11">
    <source>
        <dbReference type="PROSITE" id="PS50262"/>
    </source>
</evidence>
<protein>
    <recommendedName>
        <fullName evidence="11">G-protein coupled receptors family 1 profile domain-containing protein</fullName>
    </recommendedName>
</protein>
<feature type="transmembrane region" description="Helical" evidence="10">
    <location>
        <begin position="176"/>
        <end position="196"/>
    </location>
</feature>
<accession>A0ABN8RZT6</accession>
<keyword evidence="3 10" id="KW-0812">Transmembrane</keyword>
<dbReference type="Proteomes" id="UP001159405">
    <property type="component" value="Unassembled WGS sequence"/>
</dbReference>
<evidence type="ECO:0000256" key="10">
    <source>
        <dbReference type="SAM" id="Phobius"/>
    </source>
</evidence>
<gene>
    <name evidence="12" type="ORF">PLOB_00028010</name>
</gene>
<feature type="transmembrane region" description="Helical" evidence="10">
    <location>
        <begin position="123"/>
        <end position="144"/>
    </location>
</feature>
<evidence type="ECO:0000256" key="9">
    <source>
        <dbReference type="ARBA" id="ARBA00023224"/>
    </source>
</evidence>
<feature type="domain" description="G-protein coupled receptors family 1 profile" evidence="11">
    <location>
        <begin position="251"/>
        <end position="489"/>
    </location>
</feature>
<name>A0ABN8RZT6_9CNID</name>
<evidence type="ECO:0000256" key="6">
    <source>
        <dbReference type="ARBA" id="ARBA00023136"/>
    </source>
</evidence>
<keyword evidence="5" id="KW-0297">G-protein coupled receptor</keyword>
<dbReference type="SUPFAM" id="SSF81321">
    <property type="entry name" value="Family A G protein-coupled receptor-like"/>
    <property type="match status" value="2"/>
</dbReference>
<keyword evidence="7" id="KW-0675">Receptor</keyword>
<feature type="transmembrane region" description="Helical" evidence="10">
    <location>
        <begin position="208"/>
        <end position="230"/>
    </location>
</feature>
<feature type="transmembrane region" description="Helical" evidence="10">
    <location>
        <begin position="242"/>
        <end position="261"/>
    </location>
</feature>
<dbReference type="PANTHER" id="PTHR24246:SF27">
    <property type="entry name" value="ADENOSINE RECEPTOR, ISOFORM A"/>
    <property type="match status" value="1"/>
</dbReference>
<dbReference type="Pfam" id="PF00001">
    <property type="entry name" value="7tm_1"/>
    <property type="match status" value="2"/>
</dbReference>
<feature type="domain" description="G-protein coupled receptors family 1 profile" evidence="11">
    <location>
        <begin position="1"/>
        <end position="228"/>
    </location>
</feature>
<evidence type="ECO:0000256" key="5">
    <source>
        <dbReference type="ARBA" id="ARBA00023040"/>
    </source>
</evidence>
<keyword evidence="6 10" id="KW-0472">Membrane</keyword>
<dbReference type="CDD" id="cd00637">
    <property type="entry name" value="7tm_classA_rhodopsin-like"/>
    <property type="match status" value="1"/>
</dbReference>
<feature type="non-terminal residue" evidence="12">
    <location>
        <position position="509"/>
    </location>
</feature>
<feature type="transmembrane region" description="Helical" evidence="10">
    <location>
        <begin position="384"/>
        <end position="405"/>
    </location>
</feature>
<sequence length="509" mass="57501">QRSQLKRTYFILINLAVSDLLVGIAEPIVLGTAKIAKMTAIPGKEKSFTNPSSAFQVLASSTSVLFLALISLERVYSVLWPVHHRATRTRSYIFVITVVWGLGFCFFGLTVLSLYHTKLERKYVILTIHACLFIALLAICGSYLQIRRKWRSNVVPGEEIQAHHTAERNLRLSRTVLIVIAVSLVLWLPATIVYTARPFCRPPCVRPIVMAVVNVFHLANSMVNPIVYSFRMTIFKDALKKLWNAFVIIVGNTFTIIVFWTQRSQLKRTYSILINLAVSDLLVGIAEPIVLGTEKIAKMTAIPGKEKSFTNPTSALQVLASSTSVLFLALISLERVYSVLWPVHHRTTSTRSYIFVITAVWGLGFCFFGLSVLSLYHTKLERKYVILTIHACLFIALLAICGSYLQIRRKWRSNVIPGEEIHARQTAERNLRLSRTVFIVIAVSLVFWLPATIVYTARPFCRPPCVGPIAVSLVNVLHLANSMVNPIVYSFRMGIFKDTLKKFSRRCRR</sequence>
<dbReference type="InterPro" id="IPR017452">
    <property type="entry name" value="GPCR_Rhodpsn_7TM"/>
</dbReference>
<keyword evidence="8" id="KW-0325">Glycoprotein</keyword>
<dbReference type="PROSITE" id="PS50262">
    <property type="entry name" value="G_PROTEIN_RECEP_F1_2"/>
    <property type="match status" value="2"/>
</dbReference>
<evidence type="ECO:0000256" key="1">
    <source>
        <dbReference type="ARBA" id="ARBA00004651"/>
    </source>
</evidence>
<feature type="transmembrane region" description="Helical" evidence="10">
    <location>
        <begin position="353"/>
        <end position="378"/>
    </location>
</feature>
<evidence type="ECO:0000256" key="4">
    <source>
        <dbReference type="ARBA" id="ARBA00022989"/>
    </source>
</evidence>
<feature type="non-terminal residue" evidence="12">
    <location>
        <position position="1"/>
    </location>
</feature>
<feature type="transmembrane region" description="Helical" evidence="10">
    <location>
        <begin position="437"/>
        <end position="457"/>
    </location>
</feature>